<feature type="binding site" evidence="7">
    <location>
        <position position="363"/>
    </location>
    <ligand>
        <name>substrate</name>
    </ligand>
</feature>
<dbReference type="PIRSF" id="PIRSF000110">
    <property type="entry name" value="G6PD"/>
    <property type="match status" value="1"/>
</dbReference>
<dbReference type="GO" id="GO:0009051">
    <property type="term" value="P:pentose-phosphate shunt, oxidative branch"/>
    <property type="evidence" value="ECO:0007669"/>
    <property type="project" value="TreeGrafter"/>
</dbReference>
<comment type="caution">
    <text evidence="7">Lacks conserved residue(s) required for the propagation of feature annotation.</text>
</comment>
<dbReference type="UniPathway" id="UPA00115">
    <property type="reaction ID" value="UER00408"/>
</dbReference>
<evidence type="ECO:0000313" key="11">
    <source>
        <dbReference type="EMBL" id="CAA9442114.1"/>
    </source>
</evidence>
<evidence type="ECO:0000259" key="10">
    <source>
        <dbReference type="Pfam" id="PF02781"/>
    </source>
</evidence>
<keyword evidence="6 7" id="KW-0119">Carbohydrate metabolism</keyword>
<dbReference type="InterPro" id="IPR001282">
    <property type="entry name" value="G6P_DH"/>
</dbReference>
<keyword evidence="5 7" id="KW-0560">Oxidoreductase</keyword>
<feature type="active site" description="Proton acceptor" evidence="7">
    <location>
        <position position="263"/>
    </location>
</feature>
<feature type="binding site" evidence="7">
    <location>
        <position position="205"/>
    </location>
    <ligand>
        <name>substrate</name>
    </ligand>
</feature>
<dbReference type="AlphaFoldDB" id="A0A6J4QFV4"/>
<feature type="binding site" evidence="7">
    <location>
        <position position="201"/>
    </location>
    <ligand>
        <name>substrate</name>
    </ligand>
</feature>
<dbReference type="NCBIfam" id="TIGR00871">
    <property type="entry name" value="zwf"/>
    <property type="match status" value="1"/>
</dbReference>
<name>A0A6J4QFV4_9ACTN</name>
<evidence type="ECO:0000256" key="2">
    <source>
        <dbReference type="ARBA" id="ARBA00009975"/>
    </source>
</evidence>
<keyword evidence="4 7" id="KW-0521">NADP</keyword>
<feature type="region of interest" description="Disordered" evidence="8">
    <location>
        <begin position="489"/>
        <end position="511"/>
    </location>
</feature>
<evidence type="ECO:0000256" key="3">
    <source>
        <dbReference type="ARBA" id="ARBA00022526"/>
    </source>
</evidence>
<dbReference type="PROSITE" id="PS00069">
    <property type="entry name" value="G6P_DEHYDROGENASE"/>
    <property type="match status" value="1"/>
</dbReference>
<feature type="compositionally biased region" description="Basic and acidic residues" evidence="8">
    <location>
        <begin position="500"/>
        <end position="511"/>
    </location>
</feature>
<dbReference type="Gene3D" id="3.30.360.10">
    <property type="entry name" value="Dihydrodipicolinate Reductase, domain 2"/>
    <property type="match status" value="1"/>
</dbReference>
<dbReference type="GO" id="GO:0050661">
    <property type="term" value="F:NADP binding"/>
    <property type="evidence" value="ECO:0007669"/>
    <property type="project" value="UniProtKB-UniRule"/>
</dbReference>
<organism evidence="11">
    <name type="scientific">uncultured Rubrobacteraceae bacterium</name>
    <dbReference type="NCBI Taxonomy" id="349277"/>
    <lineage>
        <taxon>Bacteria</taxon>
        <taxon>Bacillati</taxon>
        <taxon>Actinomycetota</taxon>
        <taxon>Rubrobacteria</taxon>
        <taxon>Rubrobacterales</taxon>
        <taxon>Rubrobacteraceae</taxon>
        <taxon>environmental samples</taxon>
    </lineage>
</organism>
<feature type="domain" description="Glucose-6-phosphate dehydrogenase NAD-binding" evidence="9">
    <location>
        <begin position="27"/>
        <end position="210"/>
    </location>
</feature>
<feature type="binding site" evidence="7">
    <location>
        <position position="258"/>
    </location>
    <ligand>
        <name>substrate</name>
    </ligand>
</feature>
<feature type="binding site" evidence="7">
    <location>
        <position position="239"/>
    </location>
    <ligand>
        <name>substrate</name>
    </ligand>
</feature>
<dbReference type="GO" id="GO:0006006">
    <property type="term" value="P:glucose metabolic process"/>
    <property type="evidence" value="ECO:0007669"/>
    <property type="project" value="UniProtKB-KW"/>
</dbReference>
<comment type="pathway">
    <text evidence="1 7">Carbohydrate degradation; pentose phosphate pathway; D-ribulose 5-phosphate from D-glucose 6-phosphate (oxidative stage): step 1/3.</text>
</comment>
<accession>A0A6J4QFV4</accession>
<sequence length="511" mass="57973">MADTQVLQNVLRDEQRLPRVPEPGVMVIFGASGDLTSRKLVPALYDLAAQRRLPLEFAVVGISRTPMSHEEFRERLRKALEEQRSGEVSDDVWESFSNGIFYMPGDSKKAETYDELEDLLKKLDAERGTQGNRAFYLSSSPSLFPSIVEHLGEKGMNEEENGSWSRLVVEKPFGRDLGSAEELNTELQRYFDEAQIYRIDHYLGKETVQNILALRFANGIFEPIWNQHYVDHVQITVAEDIGVGTRGAFYEEAGALRDIVQNHVMQVLCLTAMEPPVAFDAGSVREEKVKVLKAVRPIPEDEVEGYAVRGQYERGWVWGEEVPGYREEQNVDPESVTETFVALKVFVDNWRWAGVPFYIRAGKRMPKKATEVAIQFNPSPHTPFARDDTEGLEPNVLVVRVQPEEGLSLKIGAKVPGSGFEVSSVNMDLLYGTAFLEEAPDAYQRLLLDLMLGDPTLFIRADEAEGAWKILDPVMRRWSEKREVSFYPAGSWGPEEADELLERDGREWRRP</sequence>
<reference evidence="11" key="1">
    <citation type="submission" date="2020-02" db="EMBL/GenBank/DDBJ databases">
        <authorList>
            <person name="Meier V. D."/>
        </authorList>
    </citation>
    <scope>NUCLEOTIDE SEQUENCE</scope>
    <source>
        <strain evidence="11">AVDCRST_MAG82</strain>
    </source>
</reference>
<dbReference type="PANTHER" id="PTHR23429:SF0">
    <property type="entry name" value="GLUCOSE-6-PHOSPHATE 1-DEHYDROGENASE"/>
    <property type="match status" value="1"/>
</dbReference>
<dbReference type="InterPro" id="IPR022675">
    <property type="entry name" value="G6P_DH_C"/>
</dbReference>
<keyword evidence="3 7" id="KW-0313">Glucose metabolism</keyword>
<feature type="binding site" evidence="7">
    <location>
        <position position="64"/>
    </location>
    <ligand>
        <name>NADP(+)</name>
        <dbReference type="ChEBI" id="CHEBI:58349"/>
    </ligand>
</feature>
<feature type="binding site" evidence="7">
    <location>
        <position position="368"/>
    </location>
    <ligand>
        <name>substrate</name>
    </ligand>
</feature>
<dbReference type="PRINTS" id="PR00079">
    <property type="entry name" value="G6PDHDRGNASE"/>
</dbReference>
<protein>
    <recommendedName>
        <fullName evidence="7">Glucose-6-phosphate 1-dehydrogenase</fullName>
        <shortName evidence="7">G6PD</shortName>
        <ecNumber evidence="7">1.1.1.49</ecNumber>
    </recommendedName>
</protein>
<dbReference type="Pfam" id="PF00479">
    <property type="entry name" value="G6PD_N"/>
    <property type="match status" value="1"/>
</dbReference>
<evidence type="ECO:0000256" key="7">
    <source>
        <dbReference type="HAMAP-Rule" id="MF_00966"/>
    </source>
</evidence>
<dbReference type="Gene3D" id="3.40.50.720">
    <property type="entry name" value="NAD(P)-binding Rossmann-like Domain"/>
    <property type="match status" value="1"/>
</dbReference>
<dbReference type="InterPro" id="IPR022674">
    <property type="entry name" value="G6P_DH_NAD-bd"/>
</dbReference>
<dbReference type="Pfam" id="PF02781">
    <property type="entry name" value="G6PD_C"/>
    <property type="match status" value="1"/>
</dbReference>
<dbReference type="HAMAP" id="MF_00966">
    <property type="entry name" value="G6PD"/>
    <property type="match status" value="1"/>
</dbReference>
<dbReference type="InterPro" id="IPR019796">
    <property type="entry name" value="G6P_DH_AS"/>
</dbReference>
<feature type="binding site" evidence="7">
    <location>
        <position position="171"/>
    </location>
    <ligand>
        <name>NADP(+)</name>
        <dbReference type="ChEBI" id="CHEBI:58349"/>
    </ligand>
</feature>
<dbReference type="SUPFAM" id="SSF55347">
    <property type="entry name" value="Glyceraldehyde-3-phosphate dehydrogenase-like, C-terminal domain"/>
    <property type="match status" value="1"/>
</dbReference>
<evidence type="ECO:0000259" key="9">
    <source>
        <dbReference type="Pfam" id="PF00479"/>
    </source>
</evidence>
<evidence type="ECO:0000256" key="1">
    <source>
        <dbReference type="ARBA" id="ARBA00004937"/>
    </source>
</evidence>
<dbReference type="GO" id="GO:0005829">
    <property type="term" value="C:cytosol"/>
    <property type="evidence" value="ECO:0007669"/>
    <property type="project" value="TreeGrafter"/>
</dbReference>
<proteinExistence type="inferred from homology"/>
<comment type="function">
    <text evidence="7">Catalyzes the oxidation of glucose 6-phosphate to 6-phosphogluconolactone.</text>
</comment>
<dbReference type="EC" id="1.1.1.49" evidence="7"/>
<comment type="similarity">
    <text evidence="2 7">Belongs to the glucose-6-phosphate dehydrogenase family.</text>
</comment>
<dbReference type="InterPro" id="IPR036291">
    <property type="entry name" value="NAD(P)-bd_dom_sf"/>
</dbReference>
<evidence type="ECO:0000256" key="8">
    <source>
        <dbReference type="SAM" id="MobiDB-lite"/>
    </source>
</evidence>
<comment type="catalytic activity">
    <reaction evidence="7">
        <text>D-glucose 6-phosphate + NADP(+) = 6-phospho-D-glucono-1,5-lactone + NADPH + H(+)</text>
        <dbReference type="Rhea" id="RHEA:15841"/>
        <dbReference type="ChEBI" id="CHEBI:15378"/>
        <dbReference type="ChEBI" id="CHEBI:57783"/>
        <dbReference type="ChEBI" id="CHEBI:57955"/>
        <dbReference type="ChEBI" id="CHEBI:58349"/>
        <dbReference type="ChEBI" id="CHEBI:61548"/>
        <dbReference type="EC" id="1.1.1.49"/>
    </reaction>
</comment>
<dbReference type="EMBL" id="CADCVA010000366">
    <property type="protein sequence ID" value="CAA9442114.1"/>
    <property type="molecule type" value="Genomic_DNA"/>
</dbReference>
<evidence type="ECO:0000256" key="5">
    <source>
        <dbReference type="ARBA" id="ARBA00023002"/>
    </source>
</evidence>
<feature type="domain" description="Glucose-6-phosphate dehydrogenase C-terminal" evidence="10">
    <location>
        <begin position="212"/>
        <end position="509"/>
    </location>
</feature>
<dbReference type="SUPFAM" id="SSF51735">
    <property type="entry name" value="NAD(P)-binding Rossmann-fold domains"/>
    <property type="match status" value="1"/>
</dbReference>
<evidence type="ECO:0000256" key="4">
    <source>
        <dbReference type="ARBA" id="ARBA00022857"/>
    </source>
</evidence>
<dbReference type="PANTHER" id="PTHR23429">
    <property type="entry name" value="GLUCOSE-6-PHOSPHATE 1-DEHYDROGENASE G6PD"/>
    <property type="match status" value="1"/>
</dbReference>
<dbReference type="GO" id="GO:0004345">
    <property type="term" value="F:glucose-6-phosphate dehydrogenase activity"/>
    <property type="evidence" value="ECO:0007669"/>
    <property type="project" value="UniProtKB-UniRule"/>
</dbReference>
<dbReference type="NCBIfam" id="NF009492">
    <property type="entry name" value="PRK12853.1-3"/>
    <property type="match status" value="1"/>
</dbReference>
<gene>
    <name evidence="7" type="primary">zwf</name>
    <name evidence="11" type="ORF">AVDCRST_MAG82-2995</name>
</gene>
<evidence type="ECO:0000256" key="6">
    <source>
        <dbReference type="ARBA" id="ARBA00023277"/>
    </source>
</evidence>